<dbReference type="RefSeq" id="WP_089673093.1">
    <property type="nucleotide sequence ID" value="NZ_CP024845.1"/>
</dbReference>
<feature type="domain" description="NurA" evidence="1">
    <location>
        <begin position="99"/>
        <end position="386"/>
    </location>
</feature>
<organism evidence="2 3">
    <name type="scientific">Halohasta litchfieldiae</name>
    <dbReference type="NCBI Taxonomy" id="1073996"/>
    <lineage>
        <taxon>Archaea</taxon>
        <taxon>Methanobacteriati</taxon>
        <taxon>Methanobacteriota</taxon>
        <taxon>Stenosarchaea group</taxon>
        <taxon>Halobacteria</taxon>
        <taxon>Halobacteriales</taxon>
        <taxon>Haloferacaceae</taxon>
        <taxon>Halohasta</taxon>
    </lineage>
</organism>
<dbReference type="OrthoDB" id="191284at2157"/>
<protein>
    <submittedName>
        <fullName evidence="2">NurA domain-containing protein</fullName>
    </submittedName>
</protein>
<dbReference type="Proteomes" id="UP000198888">
    <property type="component" value="Unassembled WGS sequence"/>
</dbReference>
<dbReference type="SMART" id="SM00933">
    <property type="entry name" value="NurA"/>
    <property type="match status" value="1"/>
</dbReference>
<evidence type="ECO:0000259" key="1">
    <source>
        <dbReference type="SMART" id="SM00933"/>
    </source>
</evidence>
<accession>A0A1H6VWX8</accession>
<proteinExistence type="predicted"/>
<accession>A0A2H4Q1H5</accession>
<name>A0A1H6VWX8_9EURY</name>
<gene>
    <name evidence="2" type="ORF">SAMN05444271_11958</name>
</gene>
<dbReference type="STRING" id="1073996.SAMN05444271_11958"/>
<keyword evidence="3" id="KW-1185">Reference proteome</keyword>
<dbReference type="EMBL" id="FNYR01000019">
    <property type="protein sequence ID" value="SEJ07584.1"/>
    <property type="molecule type" value="Genomic_DNA"/>
</dbReference>
<dbReference type="Pfam" id="PF09376">
    <property type="entry name" value="NurA"/>
    <property type="match status" value="1"/>
</dbReference>
<evidence type="ECO:0000313" key="2">
    <source>
        <dbReference type="EMBL" id="SEJ07584.1"/>
    </source>
</evidence>
<dbReference type="KEGG" id="hae:halTADL_1457"/>
<reference evidence="2 3" key="1">
    <citation type="submission" date="2016-10" db="EMBL/GenBank/DDBJ databases">
        <authorList>
            <person name="de Groot N.N."/>
        </authorList>
    </citation>
    <scope>NUCLEOTIDE SEQUENCE [LARGE SCALE GENOMIC DNA]</scope>
    <source>
        <strain evidence="2 3">DSM 22187</strain>
    </source>
</reference>
<dbReference type="AlphaFoldDB" id="A0A1H6VWX8"/>
<dbReference type="InterPro" id="IPR018977">
    <property type="entry name" value="NurA_domain"/>
</dbReference>
<evidence type="ECO:0000313" key="3">
    <source>
        <dbReference type="Proteomes" id="UP000198888"/>
    </source>
</evidence>
<sequence length="423" mass="47506">MPFDKLEVATALDDNVETIKSYLEDDDDLVERYQNAFRRLPEIGASEIRRALSTASYPGALPTEALDSADSLIIRHDESDEWETHEAVNDWARKLLMDVPMLAVDGSEIPPTKQFNIPLAYVQAAWCLNHHSPEGKLERDRKGKLLGPMEVTRSGGEAGGDEYRFVDGSLVGLERYEHEANLLVDKIEDLAEQYKNSTLERRPVVLYDGPLIVSFANPERPAVRDRYLASISQLIAASQHHQIPLVGYVAGTNAVELAKMTRLLLQDEFGADRTIPDARVLAGMMSPWGDSTVPFLCRRDGSVDALTTTYRGVKYDFANEIYFSYLKVPPGAGLDRLEFPGWLLDADAPSGYESLYEYTLDAVRAEAGVGRGYPEILQQADTDAVLDQRDRQQFLRLLQGWAEENDIPLEWDAKALSKELRRR</sequence>
<dbReference type="GeneID" id="35002263"/>